<dbReference type="Proteomes" id="UP000315947">
    <property type="component" value="Chromosome"/>
</dbReference>
<dbReference type="InterPro" id="IPR001130">
    <property type="entry name" value="TatD-like"/>
</dbReference>
<evidence type="ECO:0000313" key="1">
    <source>
        <dbReference type="EMBL" id="QDO83006.1"/>
    </source>
</evidence>
<dbReference type="PANTHER" id="PTHR46124:SF3">
    <property type="entry name" value="HYDROLASE"/>
    <property type="match status" value="1"/>
</dbReference>
<protein>
    <submittedName>
        <fullName evidence="1">TatD family deoxyribonuclease</fullName>
    </submittedName>
</protein>
<reference evidence="1 2" key="1">
    <citation type="submission" date="2019-07" db="EMBL/GenBank/DDBJ databases">
        <title>Shewanella sp. YLB-06 whole genomic sequence.</title>
        <authorList>
            <person name="Yu L."/>
        </authorList>
    </citation>
    <scope>NUCLEOTIDE SEQUENCE [LARGE SCALE GENOMIC DNA]</scope>
    <source>
        <strain evidence="1 2">YLB-06</strain>
    </source>
</reference>
<accession>A0ABX5WV89</accession>
<dbReference type="SUPFAM" id="SSF51556">
    <property type="entry name" value="Metallo-dependent hydrolases"/>
    <property type="match status" value="1"/>
</dbReference>
<dbReference type="PANTHER" id="PTHR46124">
    <property type="entry name" value="D-AMINOACYL-TRNA DEACYLASE"/>
    <property type="match status" value="1"/>
</dbReference>
<organism evidence="1 2">
    <name type="scientific">Shewanella psychropiezotolerans</name>
    <dbReference type="NCBI Taxonomy" id="2593655"/>
    <lineage>
        <taxon>Bacteria</taxon>
        <taxon>Pseudomonadati</taxon>
        <taxon>Pseudomonadota</taxon>
        <taxon>Gammaproteobacteria</taxon>
        <taxon>Alteromonadales</taxon>
        <taxon>Shewanellaceae</taxon>
        <taxon>Shewanella</taxon>
    </lineage>
</organism>
<dbReference type="InterPro" id="IPR032466">
    <property type="entry name" value="Metal_Hydrolase"/>
</dbReference>
<keyword evidence="2" id="KW-1185">Reference proteome</keyword>
<dbReference type="Pfam" id="PF01026">
    <property type="entry name" value="TatD_DNase"/>
    <property type="match status" value="1"/>
</dbReference>
<dbReference type="CDD" id="cd01310">
    <property type="entry name" value="TatD_DNAse"/>
    <property type="match status" value="1"/>
</dbReference>
<gene>
    <name evidence="1" type="ORF">FM037_06880</name>
</gene>
<dbReference type="EMBL" id="CP041614">
    <property type="protein sequence ID" value="QDO83006.1"/>
    <property type="molecule type" value="Genomic_DNA"/>
</dbReference>
<proteinExistence type="predicted"/>
<dbReference type="PIRSF" id="PIRSF005902">
    <property type="entry name" value="DNase_TatD"/>
    <property type="match status" value="1"/>
</dbReference>
<name>A0ABX5WV89_9GAMM</name>
<dbReference type="Gene3D" id="3.20.20.140">
    <property type="entry name" value="Metal-dependent hydrolases"/>
    <property type="match status" value="1"/>
</dbReference>
<evidence type="ECO:0000313" key="2">
    <source>
        <dbReference type="Proteomes" id="UP000315947"/>
    </source>
</evidence>
<sequence>MTKLNSLNERIMSTMRILDSHAHLDDDLFDTDRDELFESMAQTGIETAIIPGVSPERWDKQLDIAKRYSCPYGLGIHPWFCEDNPQQALKQLTDKLNRYREDPYLVAIGECGLDKIRKDNWDGQIIALEAQLSMAQQLNLPVILHVVKAHSEMLAILKRYSLPRGGVIHGFYGSLEIASEYIKLGFKLGIGGLILNTSARKLKTCVAQLPLESLLIETDSPAMTPRNAAESRNTPLILQSIIAEIANLHKKSSVLISEHAFRNAVQLFDLKLILI</sequence>